<name>A0A2M8KRE1_9BACT</name>
<dbReference type="PANTHER" id="PTHR23416">
    <property type="entry name" value="SIALIC ACID SYNTHASE-RELATED"/>
    <property type="match status" value="1"/>
</dbReference>
<dbReference type="InterPro" id="IPR051159">
    <property type="entry name" value="Hexapeptide_acetyltransf"/>
</dbReference>
<protein>
    <submittedName>
        <fullName evidence="4">Acyltransferase</fullName>
    </submittedName>
</protein>
<dbReference type="CDD" id="cd04647">
    <property type="entry name" value="LbH_MAT_like"/>
    <property type="match status" value="1"/>
</dbReference>
<dbReference type="InterPro" id="IPR001451">
    <property type="entry name" value="Hexapep"/>
</dbReference>
<keyword evidence="4" id="KW-0012">Acyltransferase</keyword>
<dbReference type="PROSITE" id="PS00101">
    <property type="entry name" value="HEXAPEP_TRANSFERASES"/>
    <property type="match status" value="1"/>
</dbReference>
<sequence length="201" mass="21884">MRIPMKDKNGQTLTTRQCIHKVKKRLYALYEEVAMFTINCAGYLPFHSLRKIAYTRAGYHIGKGSTIHTHAIFYALGGLHIGNDSIVGEFVTLDTRGGLTIGNHVDIASGVMIYTSQHDIHSPTFSDVYGKVTIEDYVFIGPRTILLPGVTIGKGAIVGAGAVVTKNVEPFSIVGGVPAKVIGKRTLTDPQYALGRTRLLR</sequence>
<dbReference type="GO" id="GO:0008374">
    <property type="term" value="F:O-acyltransferase activity"/>
    <property type="evidence" value="ECO:0007669"/>
    <property type="project" value="TreeGrafter"/>
</dbReference>
<dbReference type="InterPro" id="IPR018357">
    <property type="entry name" value="Hexapep_transf_CS"/>
</dbReference>
<proteinExistence type="inferred from homology"/>
<accession>A0A2M8KRE1</accession>
<gene>
    <name evidence="4" type="ORF">COU88_04865</name>
</gene>
<dbReference type="Pfam" id="PF00132">
    <property type="entry name" value="Hexapep"/>
    <property type="match status" value="1"/>
</dbReference>
<dbReference type="GO" id="GO:0005829">
    <property type="term" value="C:cytosol"/>
    <property type="evidence" value="ECO:0007669"/>
    <property type="project" value="TreeGrafter"/>
</dbReference>
<evidence type="ECO:0000256" key="3">
    <source>
        <dbReference type="ARBA" id="ARBA00022737"/>
    </source>
</evidence>
<keyword evidence="3" id="KW-0677">Repeat</keyword>
<reference evidence="5" key="1">
    <citation type="submission" date="2017-09" db="EMBL/GenBank/DDBJ databases">
        <title>Depth-based differentiation of microbial function through sediment-hosted aquifers and enrichment of novel symbionts in the deep terrestrial subsurface.</title>
        <authorList>
            <person name="Probst A.J."/>
            <person name="Ladd B."/>
            <person name="Jarett J.K."/>
            <person name="Geller-Mcgrath D.E."/>
            <person name="Sieber C.M.K."/>
            <person name="Emerson J.B."/>
            <person name="Anantharaman K."/>
            <person name="Thomas B.C."/>
            <person name="Malmstrom R."/>
            <person name="Stieglmeier M."/>
            <person name="Klingl A."/>
            <person name="Woyke T."/>
            <person name="Ryan C.M."/>
            <person name="Banfield J.F."/>
        </authorList>
    </citation>
    <scope>NUCLEOTIDE SEQUENCE [LARGE SCALE GENOMIC DNA]</scope>
</reference>
<dbReference type="SUPFAM" id="SSF51161">
    <property type="entry name" value="Trimeric LpxA-like enzymes"/>
    <property type="match status" value="1"/>
</dbReference>
<dbReference type="PANTHER" id="PTHR23416:SF23">
    <property type="entry name" value="ACETYLTRANSFERASE C18B11.09C-RELATED"/>
    <property type="match status" value="1"/>
</dbReference>
<comment type="similarity">
    <text evidence="1">Belongs to the transferase hexapeptide repeat family.</text>
</comment>
<dbReference type="InterPro" id="IPR011004">
    <property type="entry name" value="Trimer_LpxA-like_sf"/>
</dbReference>
<dbReference type="Gene3D" id="2.160.10.10">
    <property type="entry name" value="Hexapeptide repeat proteins"/>
    <property type="match status" value="1"/>
</dbReference>
<organism evidence="4 5">
    <name type="scientific">Candidatus Roizmanbacteria bacterium CG10_big_fil_rev_8_21_14_0_10_39_6</name>
    <dbReference type="NCBI Taxonomy" id="1974853"/>
    <lineage>
        <taxon>Bacteria</taxon>
        <taxon>Candidatus Roizmaniibacteriota</taxon>
    </lineage>
</organism>
<evidence type="ECO:0000256" key="1">
    <source>
        <dbReference type="ARBA" id="ARBA00007274"/>
    </source>
</evidence>
<evidence type="ECO:0000256" key="2">
    <source>
        <dbReference type="ARBA" id="ARBA00022679"/>
    </source>
</evidence>
<keyword evidence="2 4" id="KW-0808">Transferase</keyword>
<dbReference type="EMBL" id="PFED01000197">
    <property type="protein sequence ID" value="PJE62475.1"/>
    <property type="molecule type" value="Genomic_DNA"/>
</dbReference>
<evidence type="ECO:0000313" key="4">
    <source>
        <dbReference type="EMBL" id="PJE62475.1"/>
    </source>
</evidence>
<dbReference type="Proteomes" id="UP000229554">
    <property type="component" value="Unassembled WGS sequence"/>
</dbReference>
<dbReference type="AlphaFoldDB" id="A0A2M8KRE1"/>
<comment type="caution">
    <text evidence="4">The sequence shown here is derived from an EMBL/GenBank/DDBJ whole genome shotgun (WGS) entry which is preliminary data.</text>
</comment>
<evidence type="ECO:0000313" key="5">
    <source>
        <dbReference type="Proteomes" id="UP000229554"/>
    </source>
</evidence>